<dbReference type="AlphaFoldDB" id="A0A0A9EJ34"/>
<reference evidence="14" key="1">
    <citation type="submission" date="2014-09" db="EMBL/GenBank/DDBJ databases">
        <authorList>
            <person name="Magalhaes I.L.F."/>
            <person name="Oliveira U."/>
            <person name="Santos F.R."/>
            <person name="Vidigal T.H.D.A."/>
            <person name="Brescovit A.D."/>
            <person name="Santos A.J."/>
        </authorList>
    </citation>
    <scope>NUCLEOTIDE SEQUENCE</scope>
    <source>
        <tissue evidence="14">Shoot tissue taken approximately 20 cm above the soil surface</tissue>
    </source>
</reference>
<evidence type="ECO:0000256" key="7">
    <source>
        <dbReference type="ARBA" id="ARBA00022692"/>
    </source>
</evidence>
<evidence type="ECO:0000256" key="3">
    <source>
        <dbReference type="ARBA" id="ARBA00004922"/>
    </source>
</evidence>
<evidence type="ECO:0000256" key="6">
    <source>
        <dbReference type="ARBA" id="ARBA00022679"/>
    </source>
</evidence>
<evidence type="ECO:0000256" key="5">
    <source>
        <dbReference type="ARBA" id="ARBA00022676"/>
    </source>
</evidence>
<dbReference type="PANTHER" id="PTHR11214:SF105">
    <property type="entry name" value="HEXOSYLTRANSFERASE"/>
    <property type="match status" value="1"/>
</dbReference>
<proteinExistence type="inferred from homology"/>
<dbReference type="Gene3D" id="3.90.550.50">
    <property type="match status" value="1"/>
</dbReference>
<keyword evidence="12 13" id="KW-0464">Manganese</keyword>
<keyword evidence="9" id="KW-1133">Transmembrane helix</keyword>
<comment type="similarity">
    <text evidence="4 13">Belongs to the glycosyltransferase 31 family.</text>
</comment>
<evidence type="ECO:0000313" key="14">
    <source>
        <dbReference type="EMBL" id="JAD96047.1"/>
    </source>
</evidence>
<keyword evidence="10 13" id="KW-0333">Golgi apparatus</keyword>
<evidence type="ECO:0000256" key="4">
    <source>
        <dbReference type="ARBA" id="ARBA00008661"/>
    </source>
</evidence>
<dbReference type="GO" id="GO:1990714">
    <property type="term" value="F:hydroxyproline O-galactosyltransferase activity"/>
    <property type="evidence" value="ECO:0007669"/>
    <property type="project" value="TreeGrafter"/>
</dbReference>
<reference evidence="14" key="2">
    <citation type="journal article" date="2015" name="Data Brief">
        <title>Shoot transcriptome of the giant reed, Arundo donax.</title>
        <authorList>
            <person name="Barrero R.A."/>
            <person name="Guerrero F.D."/>
            <person name="Moolhuijzen P."/>
            <person name="Goolsby J.A."/>
            <person name="Tidwell J."/>
            <person name="Bellgard S.E."/>
            <person name="Bellgard M.I."/>
        </authorList>
    </citation>
    <scope>NUCLEOTIDE SEQUENCE</scope>
    <source>
        <tissue evidence="14">Shoot tissue taken approximately 20 cm above the soil surface</tissue>
    </source>
</reference>
<dbReference type="FunFam" id="3.90.550.50:FF:000005">
    <property type="entry name" value="Hydroxyproline O-galactosyltransferase"/>
    <property type="match status" value="1"/>
</dbReference>
<sequence length="230" mass="26842">MGVRKTWMSAVRKSSNVVARFFVALHGRKEVNVELKKEAEFFRDIVFLPFLDNYDLVVLKTLAICEYGVHVVSAKYIMKCDDDTFIRLDSVVTEIKKVPSGRSLYIGNINVQHRPLRHGKWAVTYEEWPEEVYPAYANGPGYVISSNIADFIVSEFTKRKLRLFKMEDVSMGLWVEQFNRTRAVEYVHSAKFCQFGCIDHYYTAHYQSPRLMLCMWQKLLEGRPECCNVK</sequence>
<dbReference type="EMBL" id="GBRH01201848">
    <property type="protein sequence ID" value="JAD96047.1"/>
    <property type="molecule type" value="Transcribed_RNA"/>
</dbReference>
<name>A0A0A9EJ34_ARUDO</name>
<dbReference type="UniPathway" id="UPA00378"/>
<evidence type="ECO:0000256" key="11">
    <source>
        <dbReference type="ARBA" id="ARBA00023136"/>
    </source>
</evidence>
<evidence type="ECO:0000256" key="13">
    <source>
        <dbReference type="RuleBase" id="RU363063"/>
    </source>
</evidence>
<evidence type="ECO:0000256" key="2">
    <source>
        <dbReference type="ARBA" id="ARBA00004323"/>
    </source>
</evidence>
<dbReference type="GO" id="GO:0000139">
    <property type="term" value="C:Golgi membrane"/>
    <property type="evidence" value="ECO:0007669"/>
    <property type="project" value="UniProtKB-SubCell"/>
</dbReference>
<comment type="pathway">
    <text evidence="3">Protein modification; protein glycosylation.</text>
</comment>
<keyword evidence="6" id="KW-0808">Transferase</keyword>
<comment type="cofactor">
    <cofactor evidence="1 13">
        <name>Mn(2+)</name>
        <dbReference type="ChEBI" id="CHEBI:29035"/>
    </cofactor>
</comment>
<organism evidence="14">
    <name type="scientific">Arundo donax</name>
    <name type="common">Giant reed</name>
    <name type="synonym">Donax arundinaceus</name>
    <dbReference type="NCBI Taxonomy" id="35708"/>
    <lineage>
        <taxon>Eukaryota</taxon>
        <taxon>Viridiplantae</taxon>
        <taxon>Streptophyta</taxon>
        <taxon>Embryophyta</taxon>
        <taxon>Tracheophyta</taxon>
        <taxon>Spermatophyta</taxon>
        <taxon>Magnoliopsida</taxon>
        <taxon>Liliopsida</taxon>
        <taxon>Poales</taxon>
        <taxon>Poaceae</taxon>
        <taxon>PACMAD clade</taxon>
        <taxon>Arundinoideae</taxon>
        <taxon>Arundineae</taxon>
        <taxon>Arundo</taxon>
    </lineage>
</organism>
<evidence type="ECO:0000256" key="10">
    <source>
        <dbReference type="ARBA" id="ARBA00023034"/>
    </source>
</evidence>
<keyword evidence="7" id="KW-0812">Transmembrane</keyword>
<evidence type="ECO:0000256" key="12">
    <source>
        <dbReference type="ARBA" id="ARBA00023211"/>
    </source>
</evidence>
<dbReference type="InterPro" id="IPR002659">
    <property type="entry name" value="Glyco_trans_31"/>
</dbReference>
<evidence type="ECO:0000256" key="8">
    <source>
        <dbReference type="ARBA" id="ARBA00022968"/>
    </source>
</evidence>
<keyword evidence="11" id="KW-0472">Membrane</keyword>
<protein>
    <recommendedName>
        <fullName evidence="13">Hexosyltransferase</fullName>
        <ecNumber evidence="13">2.4.1.-</ecNumber>
    </recommendedName>
</protein>
<evidence type="ECO:0000256" key="9">
    <source>
        <dbReference type="ARBA" id="ARBA00022989"/>
    </source>
</evidence>
<accession>A0A0A9EJ34</accession>
<dbReference type="Pfam" id="PF01762">
    <property type="entry name" value="Galactosyl_T"/>
    <property type="match status" value="1"/>
</dbReference>
<dbReference type="PANTHER" id="PTHR11214">
    <property type="entry name" value="BETA-1,3-N-ACETYLGLUCOSAMINYLTRANSFERASE"/>
    <property type="match status" value="1"/>
</dbReference>
<comment type="subcellular location">
    <subcellularLocation>
        <location evidence="2 13">Golgi apparatus membrane</location>
        <topology evidence="2 13">Single-pass type II membrane protein</topology>
    </subcellularLocation>
</comment>
<dbReference type="EC" id="2.4.1.-" evidence="13"/>
<keyword evidence="5 13" id="KW-0328">Glycosyltransferase</keyword>
<evidence type="ECO:0000256" key="1">
    <source>
        <dbReference type="ARBA" id="ARBA00001936"/>
    </source>
</evidence>
<keyword evidence="8" id="KW-0735">Signal-anchor</keyword>